<dbReference type="InterPro" id="IPR019821">
    <property type="entry name" value="Kinesin_motor_CS"/>
</dbReference>
<organism evidence="10">
    <name type="scientific">Trypanosoma congolense (strain IL3000)</name>
    <dbReference type="NCBI Taxonomy" id="1068625"/>
    <lineage>
        <taxon>Eukaryota</taxon>
        <taxon>Discoba</taxon>
        <taxon>Euglenozoa</taxon>
        <taxon>Kinetoplastea</taxon>
        <taxon>Metakinetoplastina</taxon>
        <taxon>Trypanosomatida</taxon>
        <taxon>Trypanosomatidae</taxon>
        <taxon>Trypanosoma</taxon>
        <taxon>Nannomonas</taxon>
    </lineage>
</organism>
<dbReference type="InterPro" id="IPR027417">
    <property type="entry name" value="P-loop_NTPase"/>
</dbReference>
<name>G0UJY3_TRYCI</name>
<dbReference type="PROSITE" id="PS50067">
    <property type="entry name" value="KINESIN_MOTOR_2"/>
    <property type="match status" value="1"/>
</dbReference>
<dbReference type="VEuPathDB" id="TriTrypDB:TcIL3000_3_1130"/>
<keyword evidence="2" id="KW-0963">Cytoplasm</keyword>
<evidence type="ECO:0000256" key="1">
    <source>
        <dbReference type="ARBA" id="ARBA00004496"/>
    </source>
</evidence>
<dbReference type="GO" id="GO:0007018">
    <property type="term" value="P:microtubule-based movement"/>
    <property type="evidence" value="ECO:0007669"/>
    <property type="project" value="InterPro"/>
</dbReference>
<accession>G0UJY3</accession>
<evidence type="ECO:0000256" key="3">
    <source>
        <dbReference type="ARBA" id="ARBA00022741"/>
    </source>
</evidence>
<comment type="subcellular location">
    <subcellularLocation>
        <location evidence="1">Cytoplasm</location>
    </subcellularLocation>
</comment>
<keyword evidence="3 6" id="KW-0547">Nucleotide-binding</keyword>
<feature type="compositionally biased region" description="Polar residues" evidence="8">
    <location>
        <begin position="911"/>
        <end position="926"/>
    </location>
</feature>
<dbReference type="PROSITE" id="PS00411">
    <property type="entry name" value="KINESIN_MOTOR_1"/>
    <property type="match status" value="1"/>
</dbReference>
<dbReference type="GO" id="GO:0005524">
    <property type="term" value="F:ATP binding"/>
    <property type="evidence" value="ECO:0007669"/>
    <property type="project" value="UniProtKB-UniRule"/>
</dbReference>
<feature type="region of interest" description="Disordered" evidence="8">
    <location>
        <begin position="911"/>
        <end position="931"/>
    </location>
</feature>
<reference evidence="10" key="1">
    <citation type="journal article" date="2012" name="Proc. Natl. Acad. Sci. U.S.A.">
        <title>Antigenic diversity is generated by distinct evolutionary mechanisms in African trypanosome species.</title>
        <authorList>
            <person name="Jackson A.P."/>
            <person name="Berry A."/>
            <person name="Aslett M."/>
            <person name="Allison H.C."/>
            <person name="Burton P."/>
            <person name="Vavrova-Anderson J."/>
            <person name="Brown R."/>
            <person name="Browne H."/>
            <person name="Corton N."/>
            <person name="Hauser H."/>
            <person name="Gamble J."/>
            <person name="Gilderthorp R."/>
            <person name="Marcello L."/>
            <person name="McQuillan J."/>
            <person name="Otto T.D."/>
            <person name="Quail M.A."/>
            <person name="Sanders M.J."/>
            <person name="van Tonder A."/>
            <person name="Ginger M.L."/>
            <person name="Field M.C."/>
            <person name="Barry J.D."/>
            <person name="Hertz-Fowler C."/>
            <person name="Berriman M."/>
        </authorList>
    </citation>
    <scope>NUCLEOTIDE SEQUENCE</scope>
    <source>
        <strain evidence="10">IL3000</strain>
    </source>
</reference>
<keyword evidence="4 6" id="KW-0067">ATP-binding</keyword>
<evidence type="ECO:0000259" key="9">
    <source>
        <dbReference type="PROSITE" id="PS50067"/>
    </source>
</evidence>
<feature type="coiled-coil region" evidence="7">
    <location>
        <begin position="820"/>
        <end position="854"/>
    </location>
</feature>
<dbReference type="AlphaFoldDB" id="G0UJY3"/>
<protein>
    <submittedName>
        <fullName evidence="10">Putative kinesin</fullName>
    </submittedName>
</protein>
<dbReference type="Gene3D" id="3.40.850.10">
    <property type="entry name" value="Kinesin motor domain"/>
    <property type="match status" value="1"/>
</dbReference>
<feature type="compositionally biased region" description="Polar residues" evidence="8">
    <location>
        <begin position="66"/>
        <end position="79"/>
    </location>
</feature>
<feature type="domain" description="Kinesin motor" evidence="9">
    <location>
        <begin position="99"/>
        <end position="460"/>
    </location>
</feature>
<evidence type="ECO:0000256" key="4">
    <source>
        <dbReference type="ARBA" id="ARBA00022840"/>
    </source>
</evidence>
<dbReference type="PANTHER" id="PTHR47969">
    <property type="entry name" value="CHROMOSOME-ASSOCIATED KINESIN KIF4A-RELATED"/>
    <property type="match status" value="1"/>
</dbReference>
<feature type="region of interest" description="Disordered" evidence="8">
    <location>
        <begin position="632"/>
        <end position="652"/>
    </location>
</feature>
<gene>
    <name evidence="10" type="ORF">TCIL3000_3_1130</name>
</gene>
<feature type="binding site" evidence="6">
    <location>
        <begin position="198"/>
        <end position="205"/>
    </location>
    <ligand>
        <name>ATP</name>
        <dbReference type="ChEBI" id="CHEBI:30616"/>
    </ligand>
</feature>
<evidence type="ECO:0000256" key="6">
    <source>
        <dbReference type="PROSITE-ProRule" id="PRU00283"/>
    </source>
</evidence>
<dbReference type="PANTHER" id="PTHR47969:SF15">
    <property type="entry name" value="CHROMOSOME-ASSOCIATED KINESIN KIF4A-RELATED"/>
    <property type="match status" value="1"/>
</dbReference>
<dbReference type="GO" id="GO:0005875">
    <property type="term" value="C:microtubule associated complex"/>
    <property type="evidence" value="ECO:0007669"/>
    <property type="project" value="TreeGrafter"/>
</dbReference>
<dbReference type="SMART" id="SM00129">
    <property type="entry name" value="KISc"/>
    <property type="match status" value="1"/>
</dbReference>
<evidence type="ECO:0000256" key="7">
    <source>
        <dbReference type="SAM" id="Coils"/>
    </source>
</evidence>
<dbReference type="GO" id="GO:0007052">
    <property type="term" value="P:mitotic spindle organization"/>
    <property type="evidence" value="ECO:0007669"/>
    <property type="project" value="TreeGrafter"/>
</dbReference>
<dbReference type="GO" id="GO:0051231">
    <property type="term" value="P:spindle elongation"/>
    <property type="evidence" value="ECO:0007669"/>
    <property type="project" value="TreeGrafter"/>
</dbReference>
<dbReference type="Pfam" id="PF00225">
    <property type="entry name" value="Kinesin"/>
    <property type="match status" value="1"/>
</dbReference>
<sequence>MHPSLGRGNCNGRAHTAVLCPDESYGRANIAKSDSCQPAVMSPPQHGFSGNNGRRVTIGDDDEDPPSSQTSVNGFSYDSSLAGRATADSDIANEDNTSNVKVVVRVRPAIPREVESGGYVDVVRVSRDRRSLALCESLDPGYTDGNRSGYGEVYARQVFSFDYVHDRDDQQSDVYEHSARDAVLAVMKGYNATLMAYGQTGTGKTYTMEGSAGEGQHGIIARAVEEIFAIVNDNMRGGAQHRVRASYMQIYNEVLSDLLRQQEEPARPLVVRHTSRGGVQVEGLSLQDVSSPWDVYYLMERGTSIRATEMTRINELSSRSHAIFTLVVETVERDPVNGSVSLCRTGKLNIVDLAGSEKVHQSGARGQRLEETRNINRSLHELGNVISALAQRKSQGNSQKDGSMLRGAYVPFRNSMLTSVLRDSLGGNCKTTLIVCISPAFESYAESLSTLLFAKRAKNIRNNAVVNENVQRELFQLQPAQGAVKQQQGCDVGLFSELQQNVRRVEDERDSVMEALQRSLQAHKREQEVRIHLQHRLKDLEAMVQRYGEADDGSGAGGRQVTPEDYVAGLAEIHHEWRVLQEETMLKRYNDLGQKHKDIVVDLATKLSERDETIHALKEELESLRHFSAVPGDAASGEHQPGVERPAHTAEPVKLSSTICSKEDAQMYLQSLRVLQPRADSGGTDVFYRSAVNPSTLLRAEEKILELLTISSTAAKDAAPPAAASHRLLSSVNVADGLVSELNDAVQCAVERIVHQEVGDRMMQLFHTMNSTRLQLLALRKDYTSLLKLMEAVKAEQMPEVRDAISCVRRYFDGQQETVRRAYEGSIRDLRRQLHQKQQSVEDLSIEIDVVRAESDRMKKCCVTDLQREEIEELCSALKHLQEHVACEARRSVERAIEVCDQLIVSDGSGCNNRETTPGSADNSSEGETDSGITALDLMTKLRSVEKAHAMREEELCHLLRVKDNKILELHKKLEAMMDSSRAHEQDAEVAALRESIDSQNKDRRALLTIMEQRMKPKVETICKYLGEGAPLQHGAERSRIHIEAQALQSLVLAAIKAMQS</sequence>
<comment type="similarity">
    <text evidence="6">Belongs to the TRAFAC class myosin-kinesin ATPase superfamily. Kinesin family.</text>
</comment>
<dbReference type="GO" id="GO:0008017">
    <property type="term" value="F:microtubule binding"/>
    <property type="evidence" value="ECO:0007669"/>
    <property type="project" value="InterPro"/>
</dbReference>
<feature type="region of interest" description="Disordered" evidence="8">
    <location>
        <begin position="35"/>
        <end position="79"/>
    </location>
</feature>
<evidence type="ECO:0000313" key="10">
    <source>
        <dbReference type="EMBL" id="CCC89688.1"/>
    </source>
</evidence>
<evidence type="ECO:0000256" key="5">
    <source>
        <dbReference type="ARBA" id="ARBA00023054"/>
    </source>
</evidence>
<keyword evidence="5 7" id="KW-0175">Coiled coil</keyword>
<dbReference type="SUPFAM" id="SSF52540">
    <property type="entry name" value="P-loop containing nucleoside triphosphate hydrolases"/>
    <property type="match status" value="1"/>
</dbReference>
<dbReference type="PRINTS" id="PR00380">
    <property type="entry name" value="KINESINHEAVY"/>
</dbReference>
<dbReference type="GO" id="GO:0003777">
    <property type="term" value="F:microtubule motor activity"/>
    <property type="evidence" value="ECO:0007669"/>
    <property type="project" value="InterPro"/>
</dbReference>
<dbReference type="InterPro" id="IPR027640">
    <property type="entry name" value="Kinesin-like_fam"/>
</dbReference>
<dbReference type="CDD" id="cd00106">
    <property type="entry name" value="KISc"/>
    <property type="match status" value="1"/>
</dbReference>
<dbReference type="InterPro" id="IPR001752">
    <property type="entry name" value="Kinesin_motor_dom"/>
</dbReference>
<evidence type="ECO:0000256" key="8">
    <source>
        <dbReference type="SAM" id="MobiDB-lite"/>
    </source>
</evidence>
<dbReference type="GO" id="GO:0005737">
    <property type="term" value="C:cytoplasm"/>
    <property type="evidence" value="ECO:0007669"/>
    <property type="project" value="UniProtKB-SubCell"/>
</dbReference>
<evidence type="ECO:0000256" key="2">
    <source>
        <dbReference type="ARBA" id="ARBA00022490"/>
    </source>
</evidence>
<keyword evidence="6" id="KW-0505">Motor protein</keyword>
<proteinExistence type="inferred from homology"/>
<dbReference type="InterPro" id="IPR036961">
    <property type="entry name" value="Kinesin_motor_dom_sf"/>
</dbReference>
<dbReference type="EMBL" id="HE575316">
    <property type="protein sequence ID" value="CCC89688.1"/>
    <property type="molecule type" value="Genomic_DNA"/>
</dbReference>